<comment type="caution">
    <text evidence="1">The sequence shown here is derived from an EMBL/GenBank/DDBJ whole genome shotgun (WGS) entry which is preliminary data.</text>
</comment>
<dbReference type="Proteomes" id="UP000586827">
    <property type="component" value="Unassembled WGS sequence"/>
</dbReference>
<dbReference type="EMBL" id="JABELX010000011">
    <property type="protein sequence ID" value="NNH73827.1"/>
    <property type="molecule type" value="Genomic_DNA"/>
</dbReference>
<name>A0A849CCM1_9NOCA</name>
<sequence length="123" mass="13527">MNDAPREQADVGETMTHSLEYAVARIGGPSEDWLRAQLRARKLPGRKAGRSWRMTDSDIAEAIRLLAMPALVATAPPNPTGLSARSRTHLERARAQTQQTTNMVDGLTPTSRRHLLARMAKDG</sequence>
<evidence type="ECO:0000313" key="1">
    <source>
        <dbReference type="EMBL" id="NNH73827.1"/>
    </source>
</evidence>
<reference evidence="1 2" key="1">
    <citation type="submission" date="2020-05" db="EMBL/GenBank/DDBJ databases">
        <title>MicrobeNet Type strains.</title>
        <authorList>
            <person name="Nicholson A.C."/>
        </authorList>
    </citation>
    <scope>NUCLEOTIDE SEQUENCE [LARGE SCALE GENOMIC DNA]</scope>
    <source>
        <strain evidence="1 2">JCM 3224</strain>
    </source>
</reference>
<dbReference type="RefSeq" id="WP_067521824.1">
    <property type="nucleotide sequence ID" value="NZ_JABELX010000011.1"/>
</dbReference>
<organism evidence="1 2">
    <name type="scientific">Nocardia uniformis</name>
    <dbReference type="NCBI Taxonomy" id="53432"/>
    <lineage>
        <taxon>Bacteria</taxon>
        <taxon>Bacillati</taxon>
        <taxon>Actinomycetota</taxon>
        <taxon>Actinomycetes</taxon>
        <taxon>Mycobacteriales</taxon>
        <taxon>Nocardiaceae</taxon>
        <taxon>Nocardia</taxon>
    </lineage>
</organism>
<gene>
    <name evidence="1" type="ORF">HLB23_28910</name>
</gene>
<accession>A0A849CCM1</accession>
<proteinExistence type="predicted"/>
<keyword evidence="2" id="KW-1185">Reference proteome</keyword>
<protein>
    <submittedName>
        <fullName evidence="1">Uncharacterized protein</fullName>
    </submittedName>
</protein>
<dbReference type="AlphaFoldDB" id="A0A849CCM1"/>
<evidence type="ECO:0000313" key="2">
    <source>
        <dbReference type="Proteomes" id="UP000586827"/>
    </source>
</evidence>